<comment type="similarity">
    <text evidence="3 16">Belongs to the glycosyl hydrolase 38 family.</text>
</comment>
<evidence type="ECO:0000256" key="12">
    <source>
        <dbReference type="ARBA" id="ARBA00023157"/>
    </source>
</evidence>
<dbReference type="InterPro" id="IPR011682">
    <property type="entry name" value="Glyco_hydro_38_C"/>
</dbReference>
<dbReference type="PANTHER" id="PTHR11607:SF3">
    <property type="entry name" value="LYSOSOMAL ALPHA-MANNOSIDASE"/>
    <property type="match status" value="1"/>
</dbReference>
<evidence type="ECO:0000256" key="8">
    <source>
        <dbReference type="ARBA" id="ARBA00022968"/>
    </source>
</evidence>
<dbReference type="Pfam" id="PF09261">
    <property type="entry name" value="Alpha-mann_mid"/>
    <property type="match status" value="1"/>
</dbReference>
<dbReference type="GO" id="GO:0004572">
    <property type="term" value="F:mannosyl-oligosaccharide 1,3-1,6-alpha-mannosidase activity"/>
    <property type="evidence" value="ECO:0007669"/>
    <property type="project" value="UniProtKB-EC"/>
</dbReference>
<dbReference type="CDD" id="cd10809">
    <property type="entry name" value="GH38N_AMII_GMII_SfManIII_like"/>
    <property type="match status" value="1"/>
</dbReference>
<dbReference type="FunFam" id="2.60.40.1180:FF:000019">
    <property type="entry name" value="Alpha-mannosidase 2"/>
    <property type="match status" value="1"/>
</dbReference>
<dbReference type="OrthoDB" id="10261055at2759"/>
<dbReference type="FunFam" id="3.20.110.10:FF:000003">
    <property type="entry name" value="Alpha-mannosidase"/>
    <property type="match status" value="1"/>
</dbReference>
<dbReference type="GO" id="GO:0030246">
    <property type="term" value="F:carbohydrate binding"/>
    <property type="evidence" value="ECO:0007669"/>
    <property type="project" value="InterPro"/>
</dbReference>
<dbReference type="EC" id="3.2.1.-" evidence="16"/>
<dbReference type="InterPro" id="IPR011013">
    <property type="entry name" value="Gal_mutarotase_sf_dom"/>
</dbReference>
<evidence type="ECO:0000256" key="14">
    <source>
        <dbReference type="ARBA" id="ARBA00059516"/>
    </source>
</evidence>
<name>A0A8B8BX16_CRAVI</name>
<sequence>MKKYMVVWVATFFVVIFVSLYLMMESVSTNMGKSQELDARLIEAKIARIQSDIVKNQQTIREIKGYVRSMSRGDASVLDRLQQVLDQQETGLNELLQNEVKVTDKKEAKGAKSVVYQSEGKVVLSSETCSLADDPNPKSDIQMMSVYKDLKFENPDGGVWKQGWRVTYPEGRWNSDNVLHVFVLPHSHTDPGWVKKFMDYYTQQTKPILDNMLTALTSDPRRRFIYAELSFFSLWWESLSEERREATRKLLQNGQLEVATGGWVMNDEANAHYSAMVDQLIEGNQYLQSVTGYTPRSGWAVDPFGYSPTMAYLLQRSGVKGMLVQRVHYAIKKHFAKSQNLEFMWRQLWDKEGSTDMLCHVMPFYSYDVPHTCGPDPKICCQFDFARLSPGRYNCPWRVPPQAITDSNVAERAAMLIDQYKKKASLYRSNALFIPLGDDFRYDQAEECERQFNNYQKIFDYLDKHPQLGVKAQFGTLTEYFNKVHELGGTHPGGKPRDYPVLTGDFFTYADKDDHYWSGYFTSRPFQKQLDRHIETKLRSAEIALSLAAVYQRKHRLSGFPEDQMMKLLVEARRNLGLFQHHDGITGTAKDFVVVDYGEKLLKAEDNCRTVITEAVGFLSLKTKSDYTQSMFFDVDEIRKSHDSLISRKVIQVSPKEPRSVLLFNSLTHPRQEVVNLHISDPNVEVTNSEGKVIVSQTDPYWKSSSEMSTDRYKLSFVAELPALGIVRYQIAQPEHSSHNSLGRVTYYHGDGPSSESEFVVEKKTVKEFVVDNSHLAAKFSGSTGLLQSVKMKSTGETHRSEVSFGVYGARSGKERSGAYLFLPDGQPKPLSVGTPVIRVVTGPVVSEVSVFINHVQHVVRLHNSPGTDGKSLDMFNLVDIRNEINFELAVRISTDVQNTEGELFTDLNGFQMIKHKRFDKLPIQANVYPMPAMAYIEDDKTRFSVLTAQSLGVTSQHTGEIQVMLDRTLNQDDMRGLGQGVRDNKVTPNRFRLMFEQRNAPPVKDKLAGFPSLQAHMTYLHLVHQVQRVPQKTGVRAPSLLSHHSYLSTPLPCDVHLLNLRSLQKSYEGPITRGDDSALLLHRLGVDCGIASSGLQCRDTQGKVRLRDMFSESLGMKEVQRTSLTLLHDKGFASLDSDLMLNPMEIYSFKVKW</sequence>
<feature type="domain" description="Glycoside hydrolase family 38 central" evidence="18">
    <location>
        <begin position="515"/>
        <end position="601"/>
    </location>
</feature>
<feature type="transmembrane region" description="Helical" evidence="17">
    <location>
        <begin position="5"/>
        <end position="24"/>
    </location>
</feature>
<dbReference type="RefSeq" id="XP_022307421.1">
    <property type="nucleotide sequence ID" value="XM_022451713.1"/>
</dbReference>
<keyword evidence="8" id="KW-0735">Signal-anchor</keyword>
<dbReference type="GO" id="GO:0000139">
    <property type="term" value="C:Golgi membrane"/>
    <property type="evidence" value="ECO:0007669"/>
    <property type="project" value="UniProtKB-SubCell"/>
</dbReference>
<evidence type="ECO:0000256" key="10">
    <source>
        <dbReference type="ARBA" id="ARBA00023034"/>
    </source>
</evidence>
<evidence type="ECO:0000256" key="6">
    <source>
        <dbReference type="ARBA" id="ARBA00022801"/>
    </source>
</evidence>
<dbReference type="SUPFAM" id="SSF88688">
    <property type="entry name" value="Families 57/38 glycoside transferase middle domain"/>
    <property type="match status" value="1"/>
</dbReference>
<keyword evidence="7 16" id="KW-0862">Zinc</keyword>
<evidence type="ECO:0000256" key="3">
    <source>
        <dbReference type="ARBA" id="ARBA00009792"/>
    </source>
</evidence>
<protein>
    <recommendedName>
        <fullName evidence="16">Alpha-mannosidase</fullName>
        <ecNumber evidence="16">3.2.1.-</ecNumber>
    </recommendedName>
</protein>
<dbReference type="InterPro" id="IPR050843">
    <property type="entry name" value="Glycosyl_Hydrlase_38"/>
</dbReference>
<evidence type="ECO:0000256" key="2">
    <source>
        <dbReference type="ARBA" id="ARBA00004922"/>
    </source>
</evidence>
<dbReference type="InterPro" id="IPR013780">
    <property type="entry name" value="Glyco_hydro_b"/>
</dbReference>
<dbReference type="AlphaFoldDB" id="A0A8B8BX16"/>
<comment type="pathway">
    <text evidence="2">Protein modification; protein glycosylation.</text>
</comment>
<keyword evidence="13 16" id="KW-0326">Glycosidase</keyword>
<accession>A0A8B8BX16</accession>
<keyword evidence="4 17" id="KW-0812">Transmembrane</keyword>
<keyword evidence="19" id="KW-1185">Reference proteome</keyword>
<keyword evidence="6 16" id="KW-0378">Hydrolase</keyword>
<comment type="function">
    <text evidence="14">Catalyzes the first committed step in the biosynthesis of complex N-glycans. It controls conversion of high mannose to complex N-glycans; the final hydrolytic step in the N-glycan maturation pathway.</text>
</comment>
<proteinExistence type="inferred from homology"/>
<keyword evidence="12" id="KW-1015">Disulfide bond</keyword>
<dbReference type="Proteomes" id="UP000694844">
    <property type="component" value="Chromosome 9"/>
</dbReference>
<evidence type="ECO:0000256" key="1">
    <source>
        <dbReference type="ARBA" id="ARBA00004323"/>
    </source>
</evidence>
<comment type="subcellular location">
    <subcellularLocation>
        <location evidence="1">Golgi apparatus membrane</location>
        <topology evidence="1">Single-pass type II membrane protein</topology>
    </subcellularLocation>
</comment>
<evidence type="ECO:0000256" key="7">
    <source>
        <dbReference type="ARBA" id="ARBA00022833"/>
    </source>
</evidence>
<evidence type="ECO:0000313" key="19">
    <source>
        <dbReference type="Proteomes" id="UP000694844"/>
    </source>
</evidence>
<evidence type="ECO:0000256" key="16">
    <source>
        <dbReference type="RuleBase" id="RU361199"/>
    </source>
</evidence>
<dbReference type="GO" id="GO:0006013">
    <property type="term" value="P:mannose metabolic process"/>
    <property type="evidence" value="ECO:0007669"/>
    <property type="project" value="InterPro"/>
</dbReference>
<dbReference type="GeneID" id="111113429"/>
<gene>
    <name evidence="20" type="primary">LOC111113429</name>
</gene>
<dbReference type="Gene3D" id="2.60.40.1180">
    <property type="entry name" value="Golgi alpha-mannosidase II"/>
    <property type="match status" value="1"/>
</dbReference>
<dbReference type="Gene3D" id="2.70.98.30">
    <property type="entry name" value="Golgi alpha-mannosidase II, domain 4"/>
    <property type="match status" value="1"/>
</dbReference>
<evidence type="ECO:0000256" key="17">
    <source>
        <dbReference type="SAM" id="Phobius"/>
    </source>
</evidence>
<comment type="cofactor">
    <cofactor evidence="16">
        <name>Zn(2+)</name>
        <dbReference type="ChEBI" id="CHEBI:29105"/>
    </cofactor>
    <text evidence="16">Binds 1 zinc ion per subunit.</text>
</comment>
<dbReference type="InterPro" id="IPR028995">
    <property type="entry name" value="Glyco_hydro_57/38_cen_sf"/>
</dbReference>
<keyword evidence="10" id="KW-0333">Golgi apparatus</keyword>
<evidence type="ECO:0000259" key="18">
    <source>
        <dbReference type="SMART" id="SM00872"/>
    </source>
</evidence>
<comment type="catalytic activity">
    <reaction evidence="15">
        <text>N(4)-{beta-D-GlcNAc-(1-&gt;2)-alpha-D-Man-(1-&gt;3)-[alpha-D-Man-(1-&gt;3)-[alpha-D-Man-(1-&gt;6)]-alpha-D-Man-(1-&gt;6)]-beta-D-Man-(1-&gt;4)-beta-D-GlcNAc-(1-&gt;4)-beta-D-GlcNAc}-L-asparaginyl-[protein] + 2 H2O = 2 alpha-D-mannopyranose + an N(4)-{beta-D-GlcNAc-(1-&gt;2)-alpha-D-Man-(1-&gt;3)-[alpha-D-Man-(1-&gt;6)]-beta-D-Man-(1-&gt;4)-beta-D-GlcNAc-(1-&gt;4)-beta-D-GlcNAc}-L-asparaginyl-[protein]</text>
        <dbReference type="Rhea" id="RHEA:56052"/>
        <dbReference type="Rhea" id="RHEA-COMP:14368"/>
        <dbReference type="Rhea" id="RHEA-COMP:14369"/>
        <dbReference type="ChEBI" id="CHEBI:15377"/>
        <dbReference type="ChEBI" id="CHEBI:28729"/>
        <dbReference type="ChEBI" id="CHEBI:60615"/>
        <dbReference type="ChEBI" id="CHEBI:60625"/>
        <dbReference type="EC" id="3.2.1.114"/>
    </reaction>
</comment>
<dbReference type="SMART" id="SM00872">
    <property type="entry name" value="Alpha-mann_mid"/>
    <property type="match status" value="1"/>
</dbReference>
<evidence type="ECO:0000313" key="20">
    <source>
        <dbReference type="RefSeq" id="XP_022307421.1"/>
    </source>
</evidence>
<keyword evidence="5 16" id="KW-0479">Metal-binding</keyword>
<evidence type="ECO:0000256" key="11">
    <source>
        <dbReference type="ARBA" id="ARBA00023136"/>
    </source>
</evidence>
<dbReference type="FunFam" id="1.20.1270.50:FF:000001">
    <property type="entry name" value="Alpha-mannosidase"/>
    <property type="match status" value="1"/>
</dbReference>
<evidence type="ECO:0000256" key="15">
    <source>
        <dbReference type="ARBA" id="ARBA00093232"/>
    </source>
</evidence>
<dbReference type="GO" id="GO:0006491">
    <property type="term" value="P:N-glycan processing"/>
    <property type="evidence" value="ECO:0007669"/>
    <property type="project" value="TreeGrafter"/>
</dbReference>
<organism evidence="19 20">
    <name type="scientific">Crassostrea virginica</name>
    <name type="common">Eastern oyster</name>
    <dbReference type="NCBI Taxonomy" id="6565"/>
    <lineage>
        <taxon>Eukaryota</taxon>
        <taxon>Metazoa</taxon>
        <taxon>Spiralia</taxon>
        <taxon>Lophotrochozoa</taxon>
        <taxon>Mollusca</taxon>
        <taxon>Bivalvia</taxon>
        <taxon>Autobranchia</taxon>
        <taxon>Pteriomorphia</taxon>
        <taxon>Ostreida</taxon>
        <taxon>Ostreoidea</taxon>
        <taxon>Ostreidae</taxon>
        <taxon>Crassostrea</taxon>
    </lineage>
</organism>
<keyword evidence="9 17" id="KW-1133">Transmembrane helix</keyword>
<dbReference type="InterPro" id="IPR011330">
    <property type="entry name" value="Glyco_hydro/deAcase_b/a-brl"/>
</dbReference>
<dbReference type="Gene3D" id="3.20.110.10">
    <property type="entry name" value="Glycoside hydrolase 38, N terminal domain"/>
    <property type="match status" value="1"/>
</dbReference>
<evidence type="ECO:0000256" key="9">
    <source>
        <dbReference type="ARBA" id="ARBA00022989"/>
    </source>
</evidence>
<dbReference type="Gene3D" id="1.20.1270.50">
    <property type="entry name" value="Glycoside hydrolase family 38, central domain"/>
    <property type="match status" value="1"/>
</dbReference>
<dbReference type="SUPFAM" id="SSF88713">
    <property type="entry name" value="Glycoside hydrolase/deacetylase"/>
    <property type="match status" value="1"/>
</dbReference>
<keyword evidence="11 17" id="KW-0472">Membrane</keyword>
<dbReference type="InterPro" id="IPR027291">
    <property type="entry name" value="Glyco_hydro_38_N_sf"/>
</dbReference>
<dbReference type="InterPro" id="IPR037094">
    <property type="entry name" value="Glyco_hydro_38_cen_sf"/>
</dbReference>
<dbReference type="InterPro" id="IPR015341">
    <property type="entry name" value="Glyco_hydro_38_cen"/>
</dbReference>
<dbReference type="Pfam" id="PF07748">
    <property type="entry name" value="Glyco_hydro_38C"/>
    <property type="match status" value="1"/>
</dbReference>
<dbReference type="GO" id="GO:0046872">
    <property type="term" value="F:metal ion binding"/>
    <property type="evidence" value="ECO:0007669"/>
    <property type="project" value="UniProtKB-KW"/>
</dbReference>
<evidence type="ECO:0000256" key="13">
    <source>
        <dbReference type="ARBA" id="ARBA00023295"/>
    </source>
</evidence>
<dbReference type="SUPFAM" id="SSF74650">
    <property type="entry name" value="Galactose mutarotase-like"/>
    <property type="match status" value="1"/>
</dbReference>
<evidence type="ECO:0000256" key="5">
    <source>
        <dbReference type="ARBA" id="ARBA00022723"/>
    </source>
</evidence>
<dbReference type="Pfam" id="PF01074">
    <property type="entry name" value="Glyco_hydro_38N"/>
    <property type="match status" value="1"/>
</dbReference>
<dbReference type="PANTHER" id="PTHR11607">
    <property type="entry name" value="ALPHA-MANNOSIDASE"/>
    <property type="match status" value="1"/>
</dbReference>
<evidence type="ECO:0000256" key="4">
    <source>
        <dbReference type="ARBA" id="ARBA00022692"/>
    </source>
</evidence>
<dbReference type="KEGG" id="cvn:111113429"/>
<dbReference type="FunFam" id="2.70.98.30:FF:000002">
    <property type="entry name" value="Alpha-mannosidase"/>
    <property type="match status" value="1"/>
</dbReference>
<dbReference type="InterPro" id="IPR000602">
    <property type="entry name" value="Glyco_hydro_38_N"/>
</dbReference>
<reference evidence="20" key="1">
    <citation type="submission" date="2025-08" db="UniProtKB">
        <authorList>
            <consortium name="RefSeq"/>
        </authorList>
    </citation>
    <scope>IDENTIFICATION</scope>
    <source>
        <tissue evidence="20">Whole sample</tissue>
    </source>
</reference>